<dbReference type="Proteomes" id="UP001480595">
    <property type="component" value="Unassembled WGS sequence"/>
</dbReference>
<dbReference type="EMBL" id="JAQQWL010000013">
    <property type="protein sequence ID" value="KAK8042460.1"/>
    <property type="molecule type" value="Genomic_DNA"/>
</dbReference>
<dbReference type="GeneID" id="92097415"/>
<evidence type="ECO:0000313" key="1">
    <source>
        <dbReference type="EMBL" id="KAK8042460.1"/>
    </source>
</evidence>
<gene>
    <name evidence="1" type="ORF">PG994_012943</name>
</gene>
<evidence type="ECO:0000313" key="2">
    <source>
        <dbReference type="Proteomes" id="UP001480595"/>
    </source>
</evidence>
<dbReference type="RefSeq" id="XP_066709313.1">
    <property type="nucleotide sequence ID" value="XM_066864352.1"/>
</dbReference>
<proteinExistence type="predicted"/>
<name>A0ABR1T780_9PEZI</name>
<reference evidence="1 2" key="1">
    <citation type="submission" date="2023-01" db="EMBL/GenBank/DDBJ databases">
        <title>Analysis of 21 Apiospora genomes using comparative genomics revels a genus with tremendous synthesis potential of carbohydrate active enzymes and secondary metabolites.</title>
        <authorList>
            <person name="Sorensen T."/>
        </authorList>
    </citation>
    <scope>NUCLEOTIDE SEQUENCE [LARGE SCALE GENOMIC DNA]</scope>
    <source>
        <strain evidence="1 2">CBS 135458</strain>
    </source>
</reference>
<protein>
    <submittedName>
        <fullName evidence="1">Uncharacterized protein</fullName>
    </submittedName>
</protein>
<accession>A0ABR1T780</accession>
<comment type="caution">
    <text evidence="1">The sequence shown here is derived from an EMBL/GenBank/DDBJ whole genome shotgun (WGS) entry which is preliminary data.</text>
</comment>
<keyword evidence="2" id="KW-1185">Reference proteome</keyword>
<organism evidence="1 2">
    <name type="scientific">Apiospora phragmitis</name>
    <dbReference type="NCBI Taxonomy" id="2905665"/>
    <lineage>
        <taxon>Eukaryota</taxon>
        <taxon>Fungi</taxon>
        <taxon>Dikarya</taxon>
        <taxon>Ascomycota</taxon>
        <taxon>Pezizomycotina</taxon>
        <taxon>Sordariomycetes</taxon>
        <taxon>Xylariomycetidae</taxon>
        <taxon>Amphisphaeriales</taxon>
        <taxon>Apiosporaceae</taxon>
        <taxon>Apiospora</taxon>
    </lineage>
</organism>
<sequence>MEVEMGTLAELSYAGFPWSPHLIGGDASFDNHELGLPYMVLSWVVGMDGLTDALPPNRETAIGRPLPTNNIHIELKRRTKKPPGWFNQYPCRMPFMLSIPCSPTQSTTTRPSAEQGMSHYSSSTLDFLTGISNGMTGRV</sequence>